<dbReference type="CDD" id="cd06163">
    <property type="entry name" value="S2P-M50_PDZ_RseP-like"/>
    <property type="match status" value="1"/>
</dbReference>
<evidence type="ECO:0000256" key="11">
    <source>
        <dbReference type="RuleBase" id="RU362031"/>
    </source>
</evidence>
<dbReference type="PANTHER" id="PTHR42837:SF2">
    <property type="entry name" value="MEMBRANE METALLOPROTEASE ARASP2, CHLOROPLASTIC-RELATED"/>
    <property type="match status" value="1"/>
</dbReference>
<dbReference type="GO" id="GO:0006508">
    <property type="term" value="P:proteolysis"/>
    <property type="evidence" value="ECO:0007669"/>
    <property type="project" value="UniProtKB-KW"/>
</dbReference>
<evidence type="ECO:0000256" key="1">
    <source>
        <dbReference type="ARBA" id="ARBA00001947"/>
    </source>
</evidence>
<evidence type="ECO:0000256" key="3">
    <source>
        <dbReference type="ARBA" id="ARBA00007931"/>
    </source>
</evidence>
<dbReference type="SMART" id="SM00228">
    <property type="entry name" value="PDZ"/>
    <property type="match status" value="2"/>
</dbReference>
<feature type="non-terminal residue" evidence="14">
    <location>
        <position position="315"/>
    </location>
</feature>
<dbReference type="InterPro" id="IPR008915">
    <property type="entry name" value="Peptidase_M50"/>
</dbReference>
<organism evidence="14">
    <name type="scientific">candidate division WOR-3 bacterium</name>
    <dbReference type="NCBI Taxonomy" id="2052148"/>
    <lineage>
        <taxon>Bacteria</taxon>
        <taxon>Bacteria division WOR-3</taxon>
    </lineage>
</organism>
<dbReference type="GO" id="GO:0016020">
    <property type="term" value="C:membrane"/>
    <property type="evidence" value="ECO:0007669"/>
    <property type="project" value="UniProtKB-SubCell"/>
</dbReference>
<dbReference type="GO" id="GO:0004222">
    <property type="term" value="F:metalloendopeptidase activity"/>
    <property type="evidence" value="ECO:0007669"/>
    <property type="project" value="InterPro"/>
</dbReference>
<proteinExistence type="inferred from homology"/>
<dbReference type="InterPro" id="IPR001478">
    <property type="entry name" value="PDZ"/>
</dbReference>
<evidence type="ECO:0000256" key="9">
    <source>
        <dbReference type="ARBA" id="ARBA00023049"/>
    </source>
</evidence>
<comment type="caution">
    <text evidence="14">The sequence shown here is derived from an EMBL/GenBank/DDBJ whole genome shotgun (WGS) entry which is preliminary data.</text>
</comment>
<dbReference type="CDD" id="cd23081">
    <property type="entry name" value="cpPDZ_EcRseP-like"/>
    <property type="match status" value="1"/>
</dbReference>
<keyword evidence="4" id="KW-0645">Protease</keyword>
<dbReference type="EMBL" id="DSBX01000054">
    <property type="protein sequence ID" value="HDQ98941.1"/>
    <property type="molecule type" value="Genomic_DNA"/>
</dbReference>
<feature type="domain" description="PDZ" evidence="13">
    <location>
        <begin position="210"/>
        <end position="265"/>
    </location>
</feature>
<evidence type="ECO:0000256" key="5">
    <source>
        <dbReference type="ARBA" id="ARBA00022692"/>
    </source>
</evidence>
<evidence type="ECO:0000256" key="7">
    <source>
        <dbReference type="ARBA" id="ARBA00022833"/>
    </source>
</evidence>
<gene>
    <name evidence="14" type="primary">rseP</name>
    <name evidence="14" type="ORF">ENN51_01450</name>
</gene>
<evidence type="ECO:0000259" key="13">
    <source>
        <dbReference type="PROSITE" id="PS50106"/>
    </source>
</evidence>
<dbReference type="InterPro" id="IPR036034">
    <property type="entry name" value="PDZ_sf"/>
</dbReference>
<dbReference type="PROSITE" id="PS50106">
    <property type="entry name" value="PDZ"/>
    <property type="match status" value="1"/>
</dbReference>
<comment type="cofactor">
    <cofactor evidence="1 11">
        <name>Zn(2+)</name>
        <dbReference type="ChEBI" id="CHEBI:29105"/>
    </cofactor>
</comment>
<dbReference type="Proteomes" id="UP000885672">
    <property type="component" value="Unassembled WGS sequence"/>
</dbReference>
<keyword evidence="8 11" id="KW-1133">Transmembrane helix</keyword>
<dbReference type="Pfam" id="PF02163">
    <property type="entry name" value="Peptidase_M50"/>
    <property type="match status" value="1"/>
</dbReference>
<keyword evidence="10 11" id="KW-0472">Membrane</keyword>
<evidence type="ECO:0000256" key="2">
    <source>
        <dbReference type="ARBA" id="ARBA00004141"/>
    </source>
</evidence>
<keyword evidence="11" id="KW-0479">Metal-binding</keyword>
<dbReference type="PANTHER" id="PTHR42837">
    <property type="entry name" value="REGULATOR OF SIGMA-E PROTEASE RSEP"/>
    <property type="match status" value="1"/>
</dbReference>
<dbReference type="EC" id="3.4.24.-" evidence="11"/>
<comment type="caution">
    <text evidence="11">Lacks conserved residue(s) required for the propagation of feature annotation.</text>
</comment>
<evidence type="ECO:0000256" key="10">
    <source>
        <dbReference type="ARBA" id="ARBA00023136"/>
    </source>
</evidence>
<dbReference type="AlphaFoldDB" id="A0A7V0T518"/>
<evidence type="ECO:0000256" key="6">
    <source>
        <dbReference type="ARBA" id="ARBA00022801"/>
    </source>
</evidence>
<evidence type="ECO:0000313" key="14">
    <source>
        <dbReference type="EMBL" id="HDQ98941.1"/>
    </source>
</evidence>
<keyword evidence="9 11" id="KW-0482">Metalloprotease</keyword>
<protein>
    <recommendedName>
        <fullName evidence="11">Zinc metalloprotease</fullName>
        <ecNumber evidence="11">3.4.24.-</ecNumber>
    </recommendedName>
</protein>
<evidence type="ECO:0000256" key="8">
    <source>
        <dbReference type="ARBA" id="ARBA00022989"/>
    </source>
</evidence>
<reference evidence="14" key="1">
    <citation type="journal article" date="2020" name="mSystems">
        <title>Genome- and Community-Level Interaction Insights into Carbon Utilization and Element Cycling Functions of Hydrothermarchaeota in Hydrothermal Sediment.</title>
        <authorList>
            <person name="Zhou Z."/>
            <person name="Liu Y."/>
            <person name="Xu W."/>
            <person name="Pan J."/>
            <person name="Luo Z.H."/>
            <person name="Li M."/>
        </authorList>
    </citation>
    <scope>NUCLEOTIDE SEQUENCE [LARGE SCALE GENOMIC DNA]</scope>
    <source>
        <strain evidence="14">SpSt-1182</strain>
    </source>
</reference>
<comment type="subcellular location">
    <subcellularLocation>
        <location evidence="2">Membrane</location>
        <topology evidence="2">Multi-pass membrane protein</topology>
    </subcellularLocation>
</comment>
<evidence type="ECO:0000256" key="12">
    <source>
        <dbReference type="SAM" id="MobiDB-lite"/>
    </source>
</evidence>
<keyword evidence="6 11" id="KW-0378">Hydrolase</keyword>
<feature type="transmembrane region" description="Helical" evidence="11">
    <location>
        <begin position="100"/>
        <end position="125"/>
    </location>
</feature>
<evidence type="ECO:0000256" key="4">
    <source>
        <dbReference type="ARBA" id="ARBA00022670"/>
    </source>
</evidence>
<dbReference type="InterPro" id="IPR004387">
    <property type="entry name" value="Pept_M50_Zn"/>
</dbReference>
<name>A0A7V0T518_UNCW3</name>
<accession>A0A7V0T518</accession>
<dbReference type="Gene3D" id="2.30.42.10">
    <property type="match status" value="2"/>
</dbReference>
<dbReference type="InterPro" id="IPR041489">
    <property type="entry name" value="PDZ_6"/>
</dbReference>
<dbReference type="NCBIfam" id="TIGR00054">
    <property type="entry name" value="RIP metalloprotease RseP"/>
    <property type="match status" value="1"/>
</dbReference>
<feature type="region of interest" description="Disordered" evidence="12">
    <location>
        <begin position="71"/>
        <end position="90"/>
    </location>
</feature>
<dbReference type="Pfam" id="PF17820">
    <property type="entry name" value="PDZ_6"/>
    <property type="match status" value="1"/>
</dbReference>
<dbReference type="SUPFAM" id="SSF50156">
    <property type="entry name" value="PDZ domain-like"/>
    <property type="match status" value="2"/>
</dbReference>
<keyword evidence="5 11" id="KW-0812">Transmembrane</keyword>
<sequence>MIPSILLVALFISALVTIHEFGHLLVAKLSGIPVEVFSVGFGPTLVKKTWRGTEYRLSLVPLGGYIKMTGENEPAAGPATDQPATPPGTGFNDKPLPVKAAVIAAGPVSNLLLGFVLLSVMFGIFGMRYIAPVVEPAPDSPAAEAGLRSGDLILAAGGDTVPDFATFEDRLARAAGGRLDLAVRRDGARIELSVPVPPDTWYTRTRIRPVVGHVQPGSPADSAGLQVDDSIISANGKALESWHDLVQATRTSPGRPIELTILREDSPLVLSAVPKAVRDDRTGEKVGQLGVSARTTTHDIEARVPPVVGQARSGG</sequence>
<dbReference type="GO" id="GO:0046872">
    <property type="term" value="F:metal ion binding"/>
    <property type="evidence" value="ECO:0007669"/>
    <property type="project" value="UniProtKB-KW"/>
</dbReference>
<comment type="similarity">
    <text evidence="3 11">Belongs to the peptidase M50B family.</text>
</comment>
<keyword evidence="7 11" id="KW-0862">Zinc</keyword>